<organism evidence="2 3">
    <name type="scientific">Tenggerimyces flavus</name>
    <dbReference type="NCBI Taxonomy" id="1708749"/>
    <lineage>
        <taxon>Bacteria</taxon>
        <taxon>Bacillati</taxon>
        <taxon>Actinomycetota</taxon>
        <taxon>Actinomycetes</taxon>
        <taxon>Propionibacteriales</taxon>
        <taxon>Nocardioidaceae</taxon>
        <taxon>Tenggerimyces</taxon>
    </lineage>
</organism>
<comment type="caution">
    <text evidence="2">The sequence shown here is derived from an EMBL/GenBank/DDBJ whole genome shotgun (WGS) entry which is preliminary data.</text>
</comment>
<dbReference type="RefSeq" id="WP_205119342.1">
    <property type="nucleotide sequence ID" value="NZ_JAFBCM010000001.1"/>
</dbReference>
<dbReference type="InterPro" id="IPR029068">
    <property type="entry name" value="Glyas_Bleomycin-R_OHBP_Dase"/>
</dbReference>
<evidence type="ECO:0000313" key="2">
    <source>
        <dbReference type="EMBL" id="MFC3764931.1"/>
    </source>
</evidence>
<dbReference type="PANTHER" id="PTHR35908">
    <property type="entry name" value="HYPOTHETICAL FUSION PROTEIN"/>
    <property type="match status" value="1"/>
</dbReference>
<dbReference type="EMBL" id="JBHRZH010000036">
    <property type="protein sequence ID" value="MFC3764931.1"/>
    <property type="molecule type" value="Genomic_DNA"/>
</dbReference>
<gene>
    <name evidence="2" type="ORF">ACFOUW_29115</name>
</gene>
<reference evidence="3" key="1">
    <citation type="journal article" date="2019" name="Int. J. Syst. Evol. Microbiol.">
        <title>The Global Catalogue of Microorganisms (GCM) 10K type strain sequencing project: providing services to taxonomists for standard genome sequencing and annotation.</title>
        <authorList>
            <consortium name="The Broad Institute Genomics Platform"/>
            <consortium name="The Broad Institute Genome Sequencing Center for Infectious Disease"/>
            <person name="Wu L."/>
            <person name="Ma J."/>
        </authorList>
    </citation>
    <scope>NUCLEOTIDE SEQUENCE [LARGE SCALE GENOMIC DNA]</scope>
    <source>
        <strain evidence="3">CGMCC 4.7241</strain>
    </source>
</reference>
<protein>
    <submittedName>
        <fullName evidence="2">VOC family protein</fullName>
    </submittedName>
</protein>
<sequence>MDPLLDRARVVVEALERGDVETVYASLTAGAADWDWDAAAWIASRWRPGLDEHAGLDRAVVEVRRVSDVMVRAVFSGSVGTAFATVLFDEVGMVTGLNVSADEQDGGYGISIACERSQVESLSAFYSRLVDAPLGFGEGLARPPRWPDPAYPQQIHLDVLVSDLSAAEAEVLSLGATKLHDSGEFRVFADPVGHPFCLYPGAIADTDRLGILARVVIDCPDPAVLATFWGGLLDLPRRVLDTPGRVVVAREDESLPMIALQRVENYQPPGWPDPNRPAQLHFDIGFDDRPTKERLALSLGATQLPPQGGSCPVYADPAGHPFCLCYTGE</sequence>
<dbReference type="Gene3D" id="3.10.180.10">
    <property type="entry name" value="2,3-Dihydroxybiphenyl 1,2-Dioxygenase, domain 1"/>
    <property type="match status" value="2"/>
</dbReference>
<dbReference type="Proteomes" id="UP001595699">
    <property type="component" value="Unassembled WGS sequence"/>
</dbReference>
<proteinExistence type="predicted"/>
<evidence type="ECO:0000259" key="1">
    <source>
        <dbReference type="Pfam" id="PF18029"/>
    </source>
</evidence>
<dbReference type="InterPro" id="IPR041581">
    <property type="entry name" value="Glyoxalase_6"/>
</dbReference>
<evidence type="ECO:0000313" key="3">
    <source>
        <dbReference type="Proteomes" id="UP001595699"/>
    </source>
</evidence>
<dbReference type="CDD" id="cd06587">
    <property type="entry name" value="VOC"/>
    <property type="match status" value="1"/>
</dbReference>
<dbReference type="SUPFAM" id="SSF54593">
    <property type="entry name" value="Glyoxalase/Bleomycin resistance protein/Dihydroxybiphenyl dioxygenase"/>
    <property type="match status" value="2"/>
</dbReference>
<accession>A0ABV7YJW4</accession>
<dbReference type="PANTHER" id="PTHR35908:SF1">
    <property type="entry name" value="CONSERVED PROTEIN"/>
    <property type="match status" value="1"/>
</dbReference>
<name>A0ABV7YJW4_9ACTN</name>
<dbReference type="Pfam" id="PF18029">
    <property type="entry name" value="Glyoxalase_6"/>
    <property type="match status" value="2"/>
</dbReference>
<feature type="domain" description="Glyoxalase-like" evidence="1">
    <location>
        <begin position="113"/>
        <end position="198"/>
    </location>
</feature>
<feature type="domain" description="Glyoxalase-like" evidence="1">
    <location>
        <begin position="215"/>
        <end position="325"/>
    </location>
</feature>
<keyword evidence="3" id="KW-1185">Reference proteome</keyword>